<dbReference type="Proteomes" id="UP000325797">
    <property type="component" value="Chromosome"/>
</dbReference>
<dbReference type="SUPFAM" id="SSF52540">
    <property type="entry name" value="P-loop containing nucleoside triphosphate hydrolases"/>
    <property type="match status" value="2"/>
</dbReference>
<evidence type="ECO:0000256" key="4">
    <source>
        <dbReference type="ARBA" id="ARBA00022475"/>
    </source>
</evidence>
<dbReference type="RefSeq" id="WP_151114901.1">
    <property type="nucleotide sequence ID" value="NZ_CP042582.1"/>
</dbReference>
<accession>A0A5J6N196</accession>
<reference evidence="9 10" key="1">
    <citation type="submission" date="2019-08" db="EMBL/GenBank/DDBJ databases">
        <title>Hyperibacter terrae gen. nov., sp. nov. and Hyperibacter viscosus sp. nov., two new members in the family Rhodospirillaceae isolated from the rhizosphere of Hypericum perforatum.</title>
        <authorList>
            <person name="Noviana Z."/>
        </authorList>
    </citation>
    <scope>NUCLEOTIDE SEQUENCE [LARGE SCALE GENOMIC DNA]</scope>
    <source>
        <strain evidence="9 10">R5959</strain>
    </source>
</reference>
<dbReference type="GO" id="GO:0015833">
    <property type="term" value="P:peptide transport"/>
    <property type="evidence" value="ECO:0007669"/>
    <property type="project" value="InterPro"/>
</dbReference>
<dbReference type="NCBIfam" id="TIGR01727">
    <property type="entry name" value="oligo_HPY"/>
    <property type="match status" value="2"/>
</dbReference>
<dbReference type="Pfam" id="PF08352">
    <property type="entry name" value="oligo_HPY"/>
    <property type="match status" value="2"/>
</dbReference>
<comment type="similarity">
    <text evidence="2">Belongs to the ABC transporter superfamily.</text>
</comment>
<keyword evidence="3" id="KW-0813">Transport</keyword>
<dbReference type="PANTHER" id="PTHR43297">
    <property type="entry name" value="OLIGOPEPTIDE TRANSPORT ATP-BINDING PROTEIN APPD"/>
    <property type="match status" value="1"/>
</dbReference>
<keyword evidence="7" id="KW-0472">Membrane</keyword>
<dbReference type="Gene3D" id="3.40.50.300">
    <property type="entry name" value="P-loop containing nucleotide triphosphate hydrolases"/>
    <property type="match status" value="2"/>
</dbReference>
<name>A0A5J6N196_9PROT</name>
<dbReference type="InterPro" id="IPR003593">
    <property type="entry name" value="AAA+_ATPase"/>
</dbReference>
<dbReference type="InterPro" id="IPR013563">
    <property type="entry name" value="Oligopep_ABC_C"/>
</dbReference>
<keyword evidence="4" id="KW-1003">Cell membrane</keyword>
<dbReference type="InterPro" id="IPR017871">
    <property type="entry name" value="ABC_transporter-like_CS"/>
</dbReference>
<keyword evidence="5" id="KW-0547">Nucleotide-binding</keyword>
<dbReference type="GO" id="GO:0005886">
    <property type="term" value="C:plasma membrane"/>
    <property type="evidence" value="ECO:0007669"/>
    <property type="project" value="UniProtKB-SubCell"/>
</dbReference>
<dbReference type="GO" id="GO:0005524">
    <property type="term" value="F:ATP binding"/>
    <property type="evidence" value="ECO:0007669"/>
    <property type="project" value="UniProtKB-KW"/>
</dbReference>
<feature type="domain" description="ABC transporter" evidence="8">
    <location>
        <begin position="361"/>
        <end position="605"/>
    </location>
</feature>
<proteinExistence type="inferred from homology"/>
<dbReference type="PROSITE" id="PS50893">
    <property type="entry name" value="ABC_TRANSPORTER_2"/>
    <property type="match status" value="2"/>
</dbReference>
<dbReference type="Pfam" id="PF00005">
    <property type="entry name" value="ABC_tran"/>
    <property type="match status" value="2"/>
</dbReference>
<organism evidence="9 10">
    <name type="scientific">Hypericibacter adhaerens</name>
    <dbReference type="NCBI Taxonomy" id="2602016"/>
    <lineage>
        <taxon>Bacteria</taxon>
        <taxon>Pseudomonadati</taxon>
        <taxon>Pseudomonadota</taxon>
        <taxon>Alphaproteobacteria</taxon>
        <taxon>Rhodospirillales</taxon>
        <taxon>Dongiaceae</taxon>
        <taxon>Hypericibacter</taxon>
    </lineage>
</organism>
<dbReference type="NCBIfam" id="NF008453">
    <property type="entry name" value="PRK11308.1"/>
    <property type="match status" value="2"/>
</dbReference>
<dbReference type="FunFam" id="3.40.50.300:FF:000016">
    <property type="entry name" value="Oligopeptide ABC transporter ATP-binding component"/>
    <property type="match status" value="1"/>
</dbReference>
<sequence>MAETATAQSVSLAAASADALEVENLDVVYEVRGRDRQVLSGLSFRIGRGEAYGLVGESGCGKSTAALAAVRYLPRNGRVSAGKIRVDGRDLLTMGPADLRALRAKSVSMVYQDPGRALNPSIKVGEQLAEVFEFAGLRRKESLDRSVAMLERVRIVDPRRVMERYPHQLSGGMQQRVSIAMALATNPALLILDEPTTGLDVTVEAEVLDLVEQLRGEFRTSILFISHNLAVVSRVCERVGVLYAGKLVEEGPTQAVFNDPRHPYSVGLLRCLPRRGRRKDHGRLDTIPGFLPLPGSHVTGCIFAERCGLADDHCRQVEPALADLGGRATRCHYPDRAPALPRVLASDAPVAKPQANAKPILAIRDLSKTFESGGHKVAALRDVNLDLRPGETLGLVGESGSGKTTLARLILGLTAPDKGGSIMLDGAMLPAALVGRSSRQVKQLQIVFQNPDSALNRSHTVRGLIGRAITKLAGIKGGDVMARLLELTRVVRLADRYLNAKPRQLSGGLKQRVAIARAFAGDPRVVVCDEPTSALDVSVQAAILNLLADLQAMQGVSYVFISHDLGVVRYLSDRIAVLYLGRLMQVGTAEQVFAGPYHPYTEALLSAIPTLDGRQPERIRLTGEIPSAINPPKGCVFHTRCPHKIGAICESQEPPLTEIAGGDFVRCHIPVAELPRAQVAG</sequence>
<dbReference type="OrthoDB" id="9802264at2"/>
<dbReference type="AlphaFoldDB" id="A0A5J6N196"/>
<evidence type="ECO:0000256" key="6">
    <source>
        <dbReference type="ARBA" id="ARBA00022840"/>
    </source>
</evidence>
<keyword evidence="6 9" id="KW-0067">ATP-binding</keyword>
<dbReference type="GO" id="GO:0016887">
    <property type="term" value="F:ATP hydrolysis activity"/>
    <property type="evidence" value="ECO:0007669"/>
    <property type="project" value="InterPro"/>
</dbReference>
<keyword evidence="10" id="KW-1185">Reference proteome</keyword>
<protein>
    <submittedName>
        <fullName evidence="9">ABC transporter ATP-binding protein</fullName>
    </submittedName>
</protein>
<evidence type="ECO:0000313" key="10">
    <source>
        <dbReference type="Proteomes" id="UP000325797"/>
    </source>
</evidence>
<dbReference type="SMART" id="SM00382">
    <property type="entry name" value="AAA"/>
    <property type="match status" value="2"/>
</dbReference>
<evidence type="ECO:0000259" key="8">
    <source>
        <dbReference type="PROSITE" id="PS50893"/>
    </source>
</evidence>
<dbReference type="PANTHER" id="PTHR43297:SF2">
    <property type="entry name" value="DIPEPTIDE TRANSPORT ATP-BINDING PROTEIN DPPD"/>
    <property type="match status" value="1"/>
</dbReference>
<evidence type="ECO:0000256" key="7">
    <source>
        <dbReference type="ARBA" id="ARBA00023136"/>
    </source>
</evidence>
<dbReference type="CDD" id="cd03257">
    <property type="entry name" value="ABC_NikE_OppD_transporters"/>
    <property type="match status" value="2"/>
</dbReference>
<evidence type="ECO:0000256" key="2">
    <source>
        <dbReference type="ARBA" id="ARBA00005417"/>
    </source>
</evidence>
<dbReference type="InterPro" id="IPR003439">
    <property type="entry name" value="ABC_transporter-like_ATP-bd"/>
</dbReference>
<evidence type="ECO:0000256" key="3">
    <source>
        <dbReference type="ARBA" id="ARBA00022448"/>
    </source>
</evidence>
<dbReference type="PROSITE" id="PS00211">
    <property type="entry name" value="ABC_TRANSPORTER_1"/>
    <property type="match status" value="1"/>
</dbReference>
<dbReference type="GO" id="GO:0055085">
    <property type="term" value="P:transmembrane transport"/>
    <property type="evidence" value="ECO:0007669"/>
    <property type="project" value="UniProtKB-ARBA"/>
</dbReference>
<dbReference type="EMBL" id="CP042582">
    <property type="protein sequence ID" value="QEX20676.1"/>
    <property type="molecule type" value="Genomic_DNA"/>
</dbReference>
<evidence type="ECO:0000256" key="1">
    <source>
        <dbReference type="ARBA" id="ARBA00004417"/>
    </source>
</evidence>
<dbReference type="InterPro" id="IPR027417">
    <property type="entry name" value="P-loop_NTPase"/>
</dbReference>
<dbReference type="KEGG" id="hadh:FRZ61_05950"/>
<evidence type="ECO:0000313" key="9">
    <source>
        <dbReference type="EMBL" id="QEX20676.1"/>
    </source>
</evidence>
<feature type="domain" description="ABC transporter" evidence="8">
    <location>
        <begin position="22"/>
        <end position="269"/>
    </location>
</feature>
<dbReference type="InterPro" id="IPR050388">
    <property type="entry name" value="ABC_Ni/Peptide_Import"/>
</dbReference>
<evidence type="ECO:0000256" key="5">
    <source>
        <dbReference type="ARBA" id="ARBA00022741"/>
    </source>
</evidence>
<comment type="subcellular location">
    <subcellularLocation>
        <location evidence="1">Cell inner membrane</location>
        <topology evidence="1">Peripheral membrane protein</topology>
    </subcellularLocation>
</comment>
<gene>
    <name evidence="9" type="ORF">FRZ61_05950</name>
</gene>